<dbReference type="PATRIC" id="fig|457404.5.peg.1136"/>
<protein>
    <submittedName>
        <fullName evidence="1">Uncharacterized protein</fullName>
    </submittedName>
</protein>
<dbReference type="Proteomes" id="UP000003233">
    <property type="component" value="Unassembled WGS sequence"/>
</dbReference>
<evidence type="ECO:0000313" key="2">
    <source>
        <dbReference type="Proteomes" id="UP000003233"/>
    </source>
</evidence>
<sequence>MASFERKSYTQERGIKRIQGDMKVVLGKEEVTLETYTALAQSKTDGKFYKYVPGDADKGIIIGLYTGEKIVLTVAGKDVLGTITTQAIVGKEDIKGIDFETDFTAITQLKQSGIILVDTIDGTEEA</sequence>
<comment type="caution">
    <text evidence="1">The sequence shown here is derived from an EMBL/GenBank/DDBJ whole genome shotgun (WGS) entry which is preliminary data.</text>
</comment>
<reference evidence="1 2" key="1">
    <citation type="submission" date="2012-07" db="EMBL/GenBank/DDBJ databases">
        <title>The Genome Sequence of Fusobacterium ulcerans 12_1B.</title>
        <authorList>
            <consortium name="The Broad Institute Genome Sequencing Platform"/>
            <person name="Earl A."/>
            <person name="Ward D."/>
            <person name="Feldgarden M."/>
            <person name="Gevers D."/>
            <person name="Strauss J."/>
            <person name="Ambrose C.E."/>
            <person name="Allen-Vercoe E."/>
            <person name="Walker B."/>
            <person name="Young S.K."/>
            <person name="Zeng Q."/>
            <person name="Gargeya S."/>
            <person name="Fitzgerald M."/>
            <person name="Haas B."/>
            <person name="Abouelleil A."/>
            <person name="Alvarado L."/>
            <person name="Arachchi H.M."/>
            <person name="Berlin A.M."/>
            <person name="Chapman S.B."/>
            <person name="Goldberg J."/>
            <person name="Griggs A."/>
            <person name="Gujja S."/>
            <person name="Hansen M."/>
            <person name="Howarth C."/>
            <person name="Imamovic A."/>
            <person name="Larimer J."/>
            <person name="McCowen C."/>
            <person name="Montmayeur A."/>
            <person name="Murphy C."/>
            <person name="Neiman D."/>
            <person name="Pearson M."/>
            <person name="Priest M."/>
            <person name="Roberts A."/>
            <person name="Saif S."/>
            <person name="Shea T."/>
            <person name="Sisk P."/>
            <person name="Sykes S."/>
            <person name="Wortman J."/>
            <person name="Nusbaum C."/>
            <person name="Birren B."/>
        </authorList>
    </citation>
    <scope>NUCLEOTIDE SEQUENCE [LARGE SCALE GENOMIC DNA]</scope>
    <source>
        <strain evidence="1 2">12_1B</strain>
    </source>
</reference>
<dbReference type="RefSeq" id="WP_008695366.1">
    <property type="nucleotide sequence ID" value="NZ_KE161007.1"/>
</dbReference>
<keyword evidence="2" id="KW-1185">Reference proteome</keyword>
<dbReference type="BioCyc" id="FSP457404-HMP:GTSQ-90-MONOMER"/>
<evidence type="ECO:0000313" key="1">
    <source>
        <dbReference type="EMBL" id="EHO85165.1"/>
    </source>
</evidence>
<dbReference type="HOGENOM" id="CLU_2034698_0_0_0"/>
<accession>H1PNU6</accession>
<dbReference type="EMBL" id="AGWJ02000006">
    <property type="protein sequence ID" value="EHO85165.1"/>
    <property type="molecule type" value="Genomic_DNA"/>
</dbReference>
<proteinExistence type="predicted"/>
<name>H1PNU6_9FUSO</name>
<gene>
    <name evidence="1" type="ORF">HMPREF0402_00089</name>
</gene>
<dbReference type="AlphaFoldDB" id="H1PNU6"/>
<organism evidence="1 2">
    <name type="scientific">Fusobacterium ulcerans 12-1B</name>
    <dbReference type="NCBI Taxonomy" id="457404"/>
    <lineage>
        <taxon>Bacteria</taxon>
        <taxon>Fusobacteriati</taxon>
        <taxon>Fusobacteriota</taxon>
        <taxon>Fusobacteriia</taxon>
        <taxon>Fusobacteriales</taxon>
        <taxon>Fusobacteriaceae</taxon>
        <taxon>Fusobacterium</taxon>
    </lineage>
</organism>